<organism evidence="4 5">
    <name type="scientific">Dibothriocephalus latus</name>
    <name type="common">Fish tapeworm</name>
    <name type="synonym">Diphyllobothrium latum</name>
    <dbReference type="NCBI Taxonomy" id="60516"/>
    <lineage>
        <taxon>Eukaryota</taxon>
        <taxon>Metazoa</taxon>
        <taxon>Spiralia</taxon>
        <taxon>Lophotrochozoa</taxon>
        <taxon>Platyhelminthes</taxon>
        <taxon>Cestoda</taxon>
        <taxon>Eucestoda</taxon>
        <taxon>Diphyllobothriidea</taxon>
        <taxon>Diphyllobothriidae</taxon>
        <taxon>Dibothriocephalus</taxon>
    </lineage>
</organism>
<evidence type="ECO:0000259" key="3">
    <source>
        <dbReference type="PROSITE" id="PS50197"/>
    </source>
</evidence>
<evidence type="ECO:0000256" key="1">
    <source>
        <dbReference type="ARBA" id="ARBA00022574"/>
    </source>
</evidence>
<protein>
    <recommendedName>
        <fullName evidence="3">BEACH domain-containing protein</fullName>
    </recommendedName>
</protein>
<keyword evidence="1" id="KW-0853">WD repeat</keyword>
<dbReference type="InterPro" id="IPR000409">
    <property type="entry name" value="BEACH_dom"/>
</dbReference>
<dbReference type="InterPro" id="IPR036372">
    <property type="entry name" value="BEACH_dom_sf"/>
</dbReference>
<sequence>MAIMFFDCWDSGLLQQFCPRVSANLHHWIDLIFGYKQRGTPAVQAANVFHHLFYEGNVDIYAIDDPVKRRAVVGFINNFGQIPRQIFRKPHPAKKVPDVSLPNSQVAYSDLKYLAGNSISGLFFHNLGTLKPCMSTIKELRHAVGQILQLDPGHVKGSGGGSGQQNPGHTGLSLAGSILPGGIFSSSAANGSSASTGAS</sequence>
<evidence type="ECO:0000256" key="2">
    <source>
        <dbReference type="ARBA" id="ARBA00022737"/>
    </source>
</evidence>
<evidence type="ECO:0000313" key="5">
    <source>
        <dbReference type="Proteomes" id="UP000281553"/>
    </source>
</evidence>
<gene>
    <name evidence="4" type="ORF">DILT_LOCUS15373</name>
</gene>
<dbReference type="InterPro" id="IPR051944">
    <property type="entry name" value="BEACH_domain_protein"/>
</dbReference>
<reference evidence="4 5" key="1">
    <citation type="submission" date="2018-11" db="EMBL/GenBank/DDBJ databases">
        <authorList>
            <consortium name="Pathogen Informatics"/>
        </authorList>
    </citation>
    <scope>NUCLEOTIDE SEQUENCE [LARGE SCALE GENOMIC DNA]</scope>
</reference>
<dbReference type="SMART" id="SM01026">
    <property type="entry name" value="Beach"/>
    <property type="match status" value="1"/>
</dbReference>
<keyword evidence="2" id="KW-0677">Repeat</keyword>
<dbReference type="Gene3D" id="1.10.1540.10">
    <property type="entry name" value="BEACH domain"/>
    <property type="match status" value="1"/>
</dbReference>
<proteinExistence type="predicted"/>
<name>A0A3P7QC72_DIBLA</name>
<feature type="domain" description="BEACH" evidence="3">
    <location>
        <begin position="1"/>
        <end position="94"/>
    </location>
</feature>
<dbReference type="PROSITE" id="PS50197">
    <property type="entry name" value="BEACH"/>
    <property type="match status" value="1"/>
</dbReference>
<feature type="non-terminal residue" evidence="4">
    <location>
        <position position="199"/>
    </location>
</feature>
<dbReference type="SUPFAM" id="SSF81837">
    <property type="entry name" value="BEACH domain"/>
    <property type="match status" value="1"/>
</dbReference>
<accession>A0A3P7QC72</accession>
<dbReference type="OrthoDB" id="6281604at2759"/>
<dbReference type="AlphaFoldDB" id="A0A3P7QC72"/>
<keyword evidence="5" id="KW-1185">Reference proteome</keyword>
<dbReference type="EMBL" id="UYRU01078762">
    <property type="protein sequence ID" value="VDN29462.1"/>
    <property type="molecule type" value="Genomic_DNA"/>
</dbReference>
<dbReference type="Pfam" id="PF02138">
    <property type="entry name" value="Beach"/>
    <property type="match status" value="1"/>
</dbReference>
<dbReference type="PANTHER" id="PTHR46108">
    <property type="entry name" value="BLUE CHEESE"/>
    <property type="match status" value="1"/>
</dbReference>
<dbReference type="Proteomes" id="UP000281553">
    <property type="component" value="Unassembled WGS sequence"/>
</dbReference>
<dbReference type="PANTHER" id="PTHR46108:SF4">
    <property type="entry name" value="BLUE CHEESE"/>
    <property type="match status" value="1"/>
</dbReference>
<evidence type="ECO:0000313" key="4">
    <source>
        <dbReference type="EMBL" id="VDN29462.1"/>
    </source>
</evidence>